<gene>
    <name evidence="7" type="ORF">TSTA_049650</name>
</gene>
<keyword evidence="8" id="KW-1185">Reference proteome</keyword>
<comment type="function">
    <text evidence="3">Regulates mitochondrial small subunit maturation by controlling 15S rRNA 5'-end processing. Localizes to the 5' precursor of the 15S rRNA in a position that is subsequently occupied by mS47 in the mature yeast mtSSU. Uses structure and sequence-specific RNA recognition, binding to a single-stranded region of the precursor and specifically recognizing bases -6 to -1. The exchange of Ccm1 for mS47 is coupled to the irreversible removal of precursor rRNA that is accompanied by conformational changes of the mitoribosomal proteins uS5m and mS26. These conformational changes signal completion of 5'-end rRNA processing through protection of the mature 5'-end of the 15S rRNA and stabilization of mS47. The removal of the 5' precursor together with the dissociation of Ccm1 may be catalyzed by the 5'-3' exoribonuclease Pet127. Involved in the specific removal of group I introns in mitochondrial encoded transcripts.</text>
</comment>
<proteinExistence type="inferred from homology"/>
<evidence type="ECO:0000256" key="2">
    <source>
        <dbReference type="ARBA" id="ARBA00022737"/>
    </source>
</evidence>
<dbReference type="Proteomes" id="UP000001745">
    <property type="component" value="Unassembled WGS sequence"/>
</dbReference>
<sequence>MRLLPLTVDGLWYCLCPSFRPTYLHRSFRSSNTVRKISRRCLSSASTTASTRAPLGERHKQGNRSFSQYESSRLTRAPLREDEDLQSQSIGDLEALLEQSSSRRRIDISKTVAILKTLLQKHRVNPTTRHYKAYLLANVDRQHGSAENVRSLLGEMARQGITADSATLHAALEVLAVHPDYLLRQEVIEALRARWLSLSPVGWHHVIAGLLREDQLELALDRLDQMEGKGIPLEQWLHSLLVYKLCDADEFTEALRLIRSRSNKAKSISSAMWLYLLRAAIRNSHYETVRYVWNNAVDLGYQDLSVPDCRDVLGFASDHGDIGFAESVFRHLSTLQKHPTSYDYEKLVQVYAQNADVKSAFEIICQMHKSRIPIESECTRPVLQSMETKLSDPTILWSEIRGLRKRGYEIPTTLANIVIQHTEVLFQRGSLSASRAIDLAVYIYKDLFDICTDGANTETFNSLISLCHQTSKPGICTFFVKEMASLDVSPDQRTLETLILSCLDCGNDSSASKYLADLQAQGWQLSDLVKDRIREIQN</sequence>
<dbReference type="InterPro" id="IPR002885">
    <property type="entry name" value="PPR_rpt"/>
</dbReference>
<dbReference type="Gene3D" id="1.25.40.10">
    <property type="entry name" value="Tetratricopeptide repeat domain"/>
    <property type="match status" value="3"/>
</dbReference>
<reference evidence="8" key="1">
    <citation type="journal article" date="2015" name="Genome Announc.">
        <title>Genome sequence of the AIDS-associated pathogen Penicillium marneffei (ATCC18224) and its near taxonomic relative Talaromyces stipitatus (ATCC10500).</title>
        <authorList>
            <person name="Nierman W.C."/>
            <person name="Fedorova-Abrams N.D."/>
            <person name="Andrianopoulos A."/>
        </authorList>
    </citation>
    <scope>NUCLEOTIDE SEQUENCE [LARGE SCALE GENOMIC DNA]</scope>
    <source>
        <strain evidence="8">ATCC 10500 / CBS 375.48 / QM 6759 / NRRL 1006</strain>
    </source>
</reference>
<evidence type="ECO:0000259" key="6">
    <source>
        <dbReference type="Pfam" id="PF23276"/>
    </source>
</evidence>
<dbReference type="Pfam" id="PF01535">
    <property type="entry name" value="PPR"/>
    <property type="match status" value="1"/>
</dbReference>
<feature type="region of interest" description="Disordered" evidence="5">
    <location>
        <begin position="48"/>
        <end position="70"/>
    </location>
</feature>
<comment type="similarity">
    <text evidence="1">Belongs to the CCM1 family.</text>
</comment>
<feature type="domain" description="Pentatricopeptide repeat-containing protein-mitochondrial" evidence="6">
    <location>
        <begin position="309"/>
        <end position="421"/>
    </location>
</feature>
<dbReference type="STRING" id="441959.B8MLJ4"/>
<dbReference type="VEuPathDB" id="FungiDB:TSTA_049650"/>
<evidence type="ECO:0000256" key="1">
    <source>
        <dbReference type="ARBA" id="ARBA00006192"/>
    </source>
</evidence>
<keyword evidence="2" id="KW-0677">Repeat</keyword>
<dbReference type="eggNOG" id="KOG4197">
    <property type="taxonomic scope" value="Eukaryota"/>
</dbReference>
<dbReference type="InParanoid" id="B8MLJ4"/>
<dbReference type="OrthoDB" id="747253at2759"/>
<evidence type="ECO:0000313" key="8">
    <source>
        <dbReference type="Proteomes" id="UP000001745"/>
    </source>
</evidence>
<evidence type="ECO:0000256" key="5">
    <source>
        <dbReference type="SAM" id="MobiDB-lite"/>
    </source>
</evidence>
<dbReference type="EMBL" id="EQ962657">
    <property type="protein sequence ID" value="EED15527.1"/>
    <property type="molecule type" value="Genomic_DNA"/>
</dbReference>
<dbReference type="InterPro" id="IPR057027">
    <property type="entry name" value="TPR_mt"/>
</dbReference>
<accession>B8MLJ4</accession>
<dbReference type="GeneID" id="8102125"/>
<dbReference type="PANTHER" id="PTHR47936">
    <property type="entry name" value="PPR_LONG DOMAIN-CONTAINING PROTEIN"/>
    <property type="match status" value="1"/>
</dbReference>
<dbReference type="OMA" id="TTHHYEL"/>
<name>B8MLJ4_TALSN</name>
<protein>
    <submittedName>
        <fullName evidence="7">Pentatricopeptide repeat protein</fullName>
    </submittedName>
</protein>
<dbReference type="PhylomeDB" id="B8MLJ4"/>
<evidence type="ECO:0000313" key="7">
    <source>
        <dbReference type="EMBL" id="EED15527.1"/>
    </source>
</evidence>
<comment type="subunit">
    <text evidence="4">Binds to mitochondrial small subunit 15S rRNA.</text>
</comment>
<dbReference type="AlphaFoldDB" id="B8MLJ4"/>
<evidence type="ECO:0000256" key="4">
    <source>
        <dbReference type="ARBA" id="ARBA00044511"/>
    </source>
</evidence>
<dbReference type="HOGENOM" id="CLU_008514_1_1_1"/>
<organism evidence="7 8">
    <name type="scientific">Talaromyces stipitatus (strain ATCC 10500 / CBS 375.48 / QM 6759 / NRRL 1006)</name>
    <name type="common">Penicillium stipitatum</name>
    <dbReference type="NCBI Taxonomy" id="441959"/>
    <lineage>
        <taxon>Eukaryota</taxon>
        <taxon>Fungi</taxon>
        <taxon>Dikarya</taxon>
        <taxon>Ascomycota</taxon>
        <taxon>Pezizomycotina</taxon>
        <taxon>Eurotiomycetes</taxon>
        <taxon>Eurotiomycetidae</taxon>
        <taxon>Eurotiales</taxon>
        <taxon>Trichocomaceae</taxon>
        <taxon>Talaromyces</taxon>
        <taxon>Talaromyces sect. Talaromyces</taxon>
    </lineage>
</organism>
<dbReference type="RefSeq" id="XP_002485480.1">
    <property type="nucleotide sequence ID" value="XM_002485435.1"/>
</dbReference>
<dbReference type="Pfam" id="PF23276">
    <property type="entry name" value="TPR_24"/>
    <property type="match status" value="1"/>
</dbReference>
<evidence type="ECO:0000256" key="3">
    <source>
        <dbReference type="ARBA" id="ARBA00044493"/>
    </source>
</evidence>
<dbReference type="InterPro" id="IPR011990">
    <property type="entry name" value="TPR-like_helical_dom_sf"/>
</dbReference>
<dbReference type="PANTHER" id="PTHR47936:SF1">
    <property type="entry name" value="PENTATRICOPEPTIDE REPEAT-CONTAINING PROTEIN GUN1, CHLOROPLASTIC"/>
    <property type="match status" value="1"/>
</dbReference>